<comment type="similarity">
    <text evidence="1 7">Belongs to the bacterial ribosomal protein bL9 family.</text>
</comment>
<dbReference type="PROSITE" id="PS00651">
    <property type="entry name" value="RIBOSOMAL_L9"/>
    <property type="match status" value="1"/>
</dbReference>
<keyword evidence="5 7" id="KW-0687">Ribonucleoprotein</keyword>
<dbReference type="NCBIfam" id="TIGR00158">
    <property type="entry name" value="L9"/>
    <property type="match status" value="1"/>
</dbReference>
<accession>A0A011MRT4</accession>
<evidence type="ECO:0000259" key="8">
    <source>
        <dbReference type="PROSITE" id="PS00651"/>
    </source>
</evidence>
<evidence type="ECO:0000313" key="10">
    <source>
        <dbReference type="Proteomes" id="UP000020218"/>
    </source>
</evidence>
<dbReference type="GO" id="GO:1990904">
    <property type="term" value="C:ribonucleoprotein complex"/>
    <property type="evidence" value="ECO:0007669"/>
    <property type="project" value="UniProtKB-KW"/>
</dbReference>
<comment type="function">
    <text evidence="7">Binds to the 23S rRNA.</text>
</comment>
<dbReference type="SUPFAM" id="SSF55658">
    <property type="entry name" value="L9 N-domain-like"/>
    <property type="match status" value="1"/>
</dbReference>
<dbReference type="InterPro" id="IPR000244">
    <property type="entry name" value="Ribosomal_bL9"/>
</dbReference>
<name>A0A011MRT4_9PROT</name>
<organism evidence="9 10">
    <name type="scientific">Candidatus Accumulibacter adjunctus</name>
    <dbReference type="NCBI Taxonomy" id="1454001"/>
    <lineage>
        <taxon>Bacteria</taxon>
        <taxon>Pseudomonadati</taxon>
        <taxon>Pseudomonadota</taxon>
        <taxon>Betaproteobacteria</taxon>
        <taxon>Candidatus Accumulibacter</taxon>
    </lineage>
</organism>
<dbReference type="InterPro" id="IPR020070">
    <property type="entry name" value="Ribosomal_bL9_N"/>
</dbReference>
<dbReference type="AlphaFoldDB" id="A0A011MRT4"/>
<dbReference type="Pfam" id="PF01281">
    <property type="entry name" value="Ribosomal_L9_N"/>
    <property type="match status" value="1"/>
</dbReference>
<dbReference type="Pfam" id="PF03948">
    <property type="entry name" value="Ribosomal_L9_C"/>
    <property type="match status" value="1"/>
</dbReference>
<evidence type="ECO:0000256" key="6">
    <source>
        <dbReference type="ARBA" id="ARBA00035292"/>
    </source>
</evidence>
<evidence type="ECO:0000256" key="4">
    <source>
        <dbReference type="ARBA" id="ARBA00022980"/>
    </source>
</evidence>
<dbReference type="Proteomes" id="UP000020218">
    <property type="component" value="Unassembled WGS sequence"/>
</dbReference>
<dbReference type="InterPro" id="IPR009027">
    <property type="entry name" value="Ribosomal_bL9/RNase_H1_N"/>
</dbReference>
<dbReference type="Gene3D" id="3.10.430.100">
    <property type="entry name" value="Ribosomal protein L9, C-terminal domain"/>
    <property type="match status" value="1"/>
</dbReference>
<dbReference type="GO" id="GO:0003735">
    <property type="term" value="F:structural constituent of ribosome"/>
    <property type="evidence" value="ECO:0007669"/>
    <property type="project" value="InterPro"/>
</dbReference>
<dbReference type="PATRIC" id="fig|1454001.3.peg.3399"/>
<evidence type="ECO:0000313" key="9">
    <source>
        <dbReference type="EMBL" id="EXI65306.1"/>
    </source>
</evidence>
<dbReference type="InterPro" id="IPR036791">
    <property type="entry name" value="Ribosomal_bL9_C_sf"/>
</dbReference>
<keyword evidence="2 7" id="KW-0699">rRNA-binding</keyword>
<dbReference type="Gene3D" id="3.40.5.10">
    <property type="entry name" value="Ribosomal protein L9, N-terminal domain"/>
    <property type="match status" value="1"/>
</dbReference>
<dbReference type="InterPro" id="IPR036935">
    <property type="entry name" value="Ribosomal_bL9_N_sf"/>
</dbReference>
<protein>
    <recommendedName>
        <fullName evidence="6 7">Large ribosomal subunit protein bL9</fullName>
    </recommendedName>
</protein>
<dbReference type="GO" id="GO:0019843">
    <property type="term" value="F:rRNA binding"/>
    <property type="evidence" value="ECO:0007669"/>
    <property type="project" value="UniProtKB-UniRule"/>
</dbReference>
<dbReference type="GO" id="GO:0005840">
    <property type="term" value="C:ribosome"/>
    <property type="evidence" value="ECO:0007669"/>
    <property type="project" value="UniProtKB-KW"/>
</dbReference>
<evidence type="ECO:0000256" key="1">
    <source>
        <dbReference type="ARBA" id="ARBA00010605"/>
    </source>
</evidence>
<feature type="domain" description="Ribosomal protein L9" evidence="8">
    <location>
        <begin position="13"/>
        <end position="40"/>
    </location>
</feature>
<dbReference type="InterPro" id="IPR020069">
    <property type="entry name" value="Ribosomal_bL9_C"/>
</dbReference>
<dbReference type="EMBL" id="JFAX01000025">
    <property type="protein sequence ID" value="EXI65306.1"/>
    <property type="molecule type" value="Genomic_DNA"/>
</dbReference>
<evidence type="ECO:0000256" key="5">
    <source>
        <dbReference type="ARBA" id="ARBA00023274"/>
    </source>
</evidence>
<evidence type="ECO:0000256" key="7">
    <source>
        <dbReference type="HAMAP-Rule" id="MF_00503"/>
    </source>
</evidence>
<gene>
    <name evidence="7 9" type="primary">rplI</name>
    <name evidence="9" type="ORF">AW08_03354</name>
</gene>
<dbReference type="HAMAP" id="MF_00503">
    <property type="entry name" value="Ribosomal_bL9"/>
    <property type="match status" value="1"/>
</dbReference>
<evidence type="ECO:0000256" key="2">
    <source>
        <dbReference type="ARBA" id="ARBA00022730"/>
    </source>
</evidence>
<proteinExistence type="inferred from homology"/>
<evidence type="ECO:0000256" key="3">
    <source>
        <dbReference type="ARBA" id="ARBA00022884"/>
    </source>
</evidence>
<dbReference type="InterPro" id="IPR020594">
    <property type="entry name" value="Ribosomal_bL9_bac/chp"/>
</dbReference>
<sequence length="152" mass="16298">MQIILMEKVANLGNLGDLLKVRDGYARNFLIPTGKARRATPAALQEFEAKRAELEQAAAAKLADAQAYAERLAGIVVRIERKAGVDGRLFGSVTNFDVADGLRAQGFEIEKSAVRMPGGPLKTIGETQLEVALHSDVLATITVAVVIEQAKI</sequence>
<reference evidence="9" key="1">
    <citation type="submission" date="2014-02" db="EMBL/GenBank/DDBJ databases">
        <title>Expanding our view of genomic diversity in Candidatus Accumulibacter clades.</title>
        <authorList>
            <person name="Skennerton C.T."/>
            <person name="Barr J.J."/>
            <person name="Slater F.R."/>
            <person name="Bond P.L."/>
            <person name="Tyson G.W."/>
        </authorList>
    </citation>
    <scope>NUCLEOTIDE SEQUENCE [LARGE SCALE GENOMIC DNA]</scope>
</reference>
<dbReference type="SUPFAM" id="SSF55653">
    <property type="entry name" value="Ribosomal protein L9 C-domain"/>
    <property type="match status" value="1"/>
</dbReference>
<keyword evidence="4 7" id="KW-0689">Ribosomal protein</keyword>
<dbReference type="GO" id="GO:0006412">
    <property type="term" value="P:translation"/>
    <property type="evidence" value="ECO:0007669"/>
    <property type="project" value="UniProtKB-UniRule"/>
</dbReference>
<dbReference type="STRING" id="1454001.AW08_03354"/>
<keyword evidence="10" id="KW-1185">Reference proteome</keyword>
<comment type="caution">
    <text evidence="9">The sequence shown here is derived from an EMBL/GenBank/DDBJ whole genome shotgun (WGS) entry which is preliminary data.</text>
</comment>
<dbReference type="PANTHER" id="PTHR21368">
    <property type="entry name" value="50S RIBOSOMAL PROTEIN L9"/>
    <property type="match status" value="1"/>
</dbReference>
<keyword evidence="3 7" id="KW-0694">RNA-binding</keyword>